<keyword evidence="2" id="KW-0547">Nucleotide-binding</keyword>
<accession>A0A0C7P4M9</accession>
<keyword evidence="6" id="KW-1185">Reference proteome</keyword>
<sequence length="393" mass="44837">MMSKNEKVILEVEHLKKYFPVRAGIFKKIVAQVQAVDDISFKVHEGETLGLVGESGCGKSTTGMTILRLYEPTFGRIILGEEDTTPWFMSNNEAKRYINKMYVERFDKMQKKFGSSEEVINHLDKEIDRKYADIYFKQGATGIRQNLLNNLTEKRRYFRKNAQVIFQDPYSSLNPRLRIIEIIGEGMKVNKMGSNNEIRDRVAHLMEIVGLSKDYIYRYPHQFSGGQRQRIGIARALAVNPKLIISDEAVSALDVSIQSQIINLLVDLKKEYGLTFVFIAHDLAVVKHISDKIAVMYLGKIAELSTKKDLFDNPLHPYTVSLMSAIPIPDPEVKKKRVVLEGDVPSPLNPPKGCRFHPRCPIAKEVCSKEEPPLNEVEENHYVSCFFPGQFKI</sequence>
<dbReference type="EMBL" id="LN824141">
    <property type="protein sequence ID" value="CEP78774.1"/>
    <property type="molecule type" value="Genomic_DNA"/>
</dbReference>
<dbReference type="PANTHER" id="PTHR43776">
    <property type="entry name" value="TRANSPORT ATP-BINDING PROTEIN"/>
    <property type="match status" value="1"/>
</dbReference>
<dbReference type="GO" id="GO:0016887">
    <property type="term" value="F:ATP hydrolysis activity"/>
    <property type="evidence" value="ECO:0007669"/>
    <property type="project" value="InterPro"/>
</dbReference>
<dbReference type="InterPro" id="IPR003593">
    <property type="entry name" value="AAA+_ATPase"/>
</dbReference>
<dbReference type="KEGG" id="dtn:DTL3_1482"/>
<evidence type="ECO:0000256" key="2">
    <source>
        <dbReference type="ARBA" id="ARBA00022741"/>
    </source>
</evidence>
<dbReference type="AlphaFoldDB" id="A0A0C7P4M9"/>
<dbReference type="InterPro" id="IPR017871">
    <property type="entry name" value="ABC_transporter-like_CS"/>
</dbReference>
<evidence type="ECO:0000259" key="4">
    <source>
        <dbReference type="PROSITE" id="PS50893"/>
    </source>
</evidence>
<name>A0A0C7P4M9_DEFTU</name>
<evidence type="ECO:0000313" key="5">
    <source>
        <dbReference type="EMBL" id="CEP78774.1"/>
    </source>
</evidence>
<dbReference type="SMART" id="SM00382">
    <property type="entry name" value="AAA"/>
    <property type="match status" value="1"/>
</dbReference>
<keyword evidence="3 5" id="KW-0067">ATP-binding</keyword>
<gene>
    <name evidence="5" type="primary">dppF9</name>
    <name evidence="5" type="ORF">DTL3_1482</name>
</gene>
<dbReference type="InterPro" id="IPR027417">
    <property type="entry name" value="P-loop_NTPase"/>
</dbReference>
<dbReference type="Pfam" id="PF00005">
    <property type="entry name" value="ABC_tran"/>
    <property type="match status" value="2"/>
</dbReference>
<dbReference type="PANTHER" id="PTHR43776:SF8">
    <property type="entry name" value="ABC TRANSPORTER, ATP-BINDING PROTEIN"/>
    <property type="match status" value="1"/>
</dbReference>
<dbReference type="PROSITE" id="PS00211">
    <property type="entry name" value="ABC_TRANSPORTER_1"/>
    <property type="match status" value="1"/>
</dbReference>
<dbReference type="InterPro" id="IPR003439">
    <property type="entry name" value="ABC_transporter-like_ATP-bd"/>
</dbReference>
<dbReference type="GO" id="GO:0005524">
    <property type="term" value="F:ATP binding"/>
    <property type="evidence" value="ECO:0007669"/>
    <property type="project" value="UniProtKB-KW"/>
</dbReference>
<dbReference type="InterPro" id="IPR013563">
    <property type="entry name" value="Oligopep_ABC_C"/>
</dbReference>
<keyword evidence="1" id="KW-0813">Transport</keyword>
<organism evidence="5 6">
    <name type="scientific">Defluviitoga tunisiensis</name>
    <dbReference type="NCBI Taxonomy" id="1006576"/>
    <lineage>
        <taxon>Bacteria</taxon>
        <taxon>Thermotogati</taxon>
        <taxon>Thermotogota</taxon>
        <taxon>Thermotogae</taxon>
        <taxon>Petrotogales</taxon>
        <taxon>Petrotogaceae</taxon>
        <taxon>Defluviitoga</taxon>
    </lineage>
</organism>
<evidence type="ECO:0000256" key="3">
    <source>
        <dbReference type="ARBA" id="ARBA00022840"/>
    </source>
</evidence>
<dbReference type="CDD" id="cd03257">
    <property type="entry name" value="ABC_NikE_OppD_transporters"/>
    <property type="match status" value="1"/>
</dbReference>
<dbReference type="PATRIC" id="fig|1006576.9.peg.1479"/>
<dbReference type="SUPFAM" id="SSF52540">
    <property type="entry name" value="P-loop containing nucleoside triphosphate hydrolases"/>
    <property type="match status" value="1"/>
</dbReference>
<protein>
    <submittedName>
        <fullName evidence="5">Oligopeptide ABC transporter ATP-binding protein</fullName>
    </submittedName>
</protein>
<proteinExistence type="predicted"/>
<evidence type="ECO:0000256" key="1">
    <source>
        <dbReference type="ARBA" id="ARBA00022448"/>
    </source>
</evidence>
<feature type="domain" description="ABC transporter" evidence="4">
    <location>
        <begin position="10"/>
        <end position="323"/>
    </location>
</feature>
<dbReference type="Gene3D" id="3.40.50.300">
    <property type="entry name" value="P-loop containing nucleotide triphosphate hydrolases"/>
    <property type="match status" value="1"/>
</dbReference>
<dbReference type="Pfam" id="PF08352">
    <property type="entry name" value="oligo_HPY"/>
    <property type="match status" value="1"/>
</dbReference>
<dbReference type="NCBIfam" id="TIGR01727">
    <property type="entry name" value="oligo_HPY"/>
    <property type="match status" value="1"/>
</dbReference>
<evidence type="ECO:0000313" key="6">
    <source>
        <dbReference type="Proteomes" id="UP000032809"/>
    </source>
</evidence>
<dbReference type="Proteomes" id="UP000032809">
    <property type="component" value="Chromosome I"/>
</dbReference>
<reference evidence="6" key="1">
    <citation type="submission" date="2014-11" db="EMBL/GenBank/DDBJ databases">
        <authorList>
            <person name="Wibberg D."/>
        </authorList>
    </citation>
    <scope>NUCLEOTIDE SEQUENCE [LARGE SCALE GENOMIC DNA]</scope>
    <source>
        <strain evidence="6">L3</strain>
    </source>
</reference>
<dbReference type="STRING" id="1006576.DTL3_1482"/>
<dbReference type="GO" id="GO:0015833">
    <property type="term" value="P:peptide transport"/>
    <property type="evidence" value="ECO:0007669"/>
    <property type="project" value="InterPro"/>
</dbReference>
<dbReference type="PROSITE" id="PS50893">
    <property type="entry name" value="ABC_TRANSPORTER_2"/>
    <property type="match status" value="1"/>
</dbReference>
<dbReference type="InterPro" id="IPR050319">
    <property type="entry name" value="ABC_transp_ATP-bind"/>
</dbReference>
<dbReference type="GO" id="GO:0055085">
    <property type="term" value="P:transmembrane transport"/>
    <property type="evidence" value="ECO:0007669"/>
    <property type="project" value="UniProtKB-ARBA"/>
</dbReference>
<dbReference type="HOGENOM" id="CLU_000604_1_23_0"/>